<gene>
    <name evidence="1" type="ORF">NDU88_001213</name>
</gene>
<sequence>MGRAGPETCEEFSEVPGGHKPFRTFCRHYSSGSNAHQWPRELNGVRHSSLLVNFTRSSPMASYISVEPHQFLTTGLIHFSGAALFPHN</sequence>
<name>A0AAV7PAH9_PLEWA</name>
<keyword evidence="2" id="KW-1185">Reference proteome</keyword>
<accession>A0AAV7PAH9</accession>
<evidence type="ECO:0000313" key="2">
    <source>
        <dbReference type="Proteomes" id="UP001066276"/>
    </source>
</evidence>
<dbReference type="AlphaFoldDB" id="A0AAV7PAH9"/>
<proteinExistence type="predicted"/>
<evidence type="ECO:0000313" key="1">
    <source>
        <dbReference type="EMBL" id="KAJ1122728.1"/>
    </source>
</evidence>
<comment type="caution">
    <text evidence="1">The sequence shown here is derived from an EMBL/GenBank/DDBJ whole genome shotgun (WGS) entry which is preliminary data.</text>
</comment>
<dbReference type="EMBL" id="JANPWB010000011">
    <property type="protein sequence ID" value="KAJ1122728.1"/>
    <property type="molecule type" value="Genomic_DNA"/>
</dbReference>
<reference evidence="1" key="1">
    <citation type="journal article" date="2022" name="bioRxiv">
        <title>Sequencing and chromosome-scale assembly of the giantPleurodeles waltlgenome.</title>
        <authorList>
            <person name="Brown T."/>
            <person name="Elewa A."/>
            <person name="Iarovenko S."/>
            <person name="Subramanian E."/>
            <person name="Araus A.J."/>
            <person name="Petzold A."/>
            <person name="Susuki M."/>
            <person name="Suzuki K.-i.T."/>
            <person name="Hayashi T."/>
            <person name="Toyoda A."/>
            <person name="Oliveira C."/>
            <person name="Osipova E."/>
            <person name="Leigh N.D."/>
            <person name="Simon A."/>
            <person name="Yun M.H."/>
        </authorList>
    </citation>
    <scope>NUCLEOTIDE SEQUENCE</scope>
    <source>
        <strain evidence="1">20211129_DDA</strain>
        <tissue evidence="1">Liver</tissue>
    </source>
</reference>
<organism evidence="1 2">
    <name type="scientific">Pleurodeles waltl</name>
    <name type="common">Iberian ribbed newt</name>
    <dbReference type="NCBI Taxonomy" id="8319"/>
    <lineage>
        <taxon>Eukaryota</taxon>
        <taxon>Metazoa</taxon>
        <taxon>Chordata</taxon>
        <taxon>Craniata</taxon>
        <taxon>Vertebrata</taxon>
        <taxon>Euteleostomi</taxon>
        <taxon>Amphibia</taxon>
        <taxon>Batrachia</taxon>
        <taxon>Caudata</taxon>
        <taxon>Salamandroidea</taxon>
        <taxon>Salamandridae</taxon>
        <taxon>Pleurodelinae</taxon>
        <taxon>Pleurodeles</taxon>
    </lineage>
</organism>
<protein>
    <submittedName>
        <fullName evidence="1">Uncharacterized protein</fullName>
    </submittedName>
</protein>
<dbReference type="Proteomes" id="UP001066276">
    <property type="component" value="Chromosome 7"/>
</dbReference>